<dbReference type="InterPro" id="IPR036249">
    <property type="entry name" value="Thioredoxin-like_sf"/>
</dbReference>
<dbReference type="Proteomes" id="UP000427769">
    <property type="component" value="Chromosome"/>
</dbReference>
<dbReference type="Gene3D" id="3.40.30.10">
    <property type="entry name" value="Glutaredoxin"/>
    <property type="match status" value="1"/>
</dbReference>
<evidence type="ECO:0000259" key="1">
    <source>
        <dbReference type="Pfam" id="PF01323"/>
    </source>
</evidence>
<evidence type="ECO:0000313" key="2">
    <source>
        <dbReference type="EMBL" id="BBO73265.1"/>
    </source>
</evidence>
<evidence type="ECO:0000313" key="3">
    <source>
        <dbReference type="Proteomes" id="UP000427769"/>
    </source>
</evidence>
<proteinExistence type="predicted"/>
<sequence length="189" mass="21124">MNSVVLTSDLPQGISQGGHPWIGATDPQITVIEYTDYQCFQCKKMHYYLRQLMAKYPDKIRLIHMHFPMDHAVNPIVRTPYHKGSGKLSLIALYAAIQGKFWEMNDFLFSLQQSKDTIEIKAIAAATGLNPKDLIAATQNAYLRRMLRADILSGINLGITGTPGYIVDGKLYLGTFPVEILSNLEGHTP</sequence>
<accession>A0A5K7YXX7</accession>
<dbReference type="KEGG" id="dwd:DSCW_06820"/>
<name>A0A5K7YXX7_9BACT</name>
<dbReference type="GO" id="GO:0016491">
    <property type="term" value="F:oxidoreductase activity"/>
    <property type="evidence" value="ECO:0007669"/>
    <property type="project" value="InterPro"/>
</dbReference>
<organism evidence="2 3">
    <name type="scientific">Desulfosarcina widdelii</name>
    <dbReference type="NCBI Taxonomy" id="947919"/>
    <lineage>
        <taxon>Bacteria</taxon>
        <taxon>Pseudomonadati</taxon>
        <taxon>Thermodesulfobacteriota</taxon>
        <taxon>Desulfobacteria</taxon>
        <taxon>Desulfobacterales</taxon>
        <taxon>Desulfosarcinaceae</taxon>
        <taxon>Desulfosarcina</taxon>
    </lineage>
</organism>
<feature type="domain" description="DSBA-like thioredoxin" evidence="1">
    <location>
        <begin position="30"/>
        <end position="182"/>
    </location>
</feature>
<reference evidence="2 3" key="1">
    <citation type="submission" date="2019-11" db="EMBL/GenBank/DDBJ databases">
        <title>Comparative genomics of hydrocarbon-degrading Desulfosarcina strains.</title>
        <authorList>
            <person name="Watanabe M."/>
            <person name="Kojima H."/>
            <person name="Fukui M."/>
        </authorList>
    </citation>
    <scope>NUCLEOTIDE SEQUENCE [LARGE SCALE GENOMIC DNA]</scope>
    <source>
        <strain evidence="2 3">PP31</strain>
    </source>
</reference>
<protein>
    <recommendedName>
        <fullName evidence="1">DSBA-like thioredoxin domain-containing protein</fullName>
    </recommendedName>
</protein>
<gene>
    <name evidence="2" type="ORF">DSCW_06820</name>
</gene>
<dbReference type="SUPFAM" id="SSF52833">
    <property type="entry name" value="Thioredoxin-like"/>
    <property type="match status" value="1"/>
</dbReference>
<dbReference type="Pfam" id="PF01323">
    <property type="entry name" value="DSBA"/>
    <property type="match status" value="1"/>
</dbReference>
<keyword evidence="3" id="KW-1185">Reference proteome</keyword>
<dbReference type="EMBL" id="AP021875">
    <property type="protein sequence ID" value="BBO73265.1"/>
    <property type="molecule type" value="Genomic_DNA"/>
</dbReference>
<dbReference type="InterPro" id="IPR001853">
    <property type="entry name" value="DSBA-like_thioredoxin_dom"/>
</dbReference>
<dbReference type="AlphaFoldDB" id="A0A5K7YXX7"/>